<dbReference type="Proteomes" id="UP001367508">
    <property type="component" value="Unassembled WGS sequence"/>
</dbReference>
<dbReference type="AlphaFoldDB" id="A0AAN9MC76"/>
<dbReference type="PANTHER" id="PTHR12854">
    <property type="entry name" value="ATAXIN 2-RELATED"/>
    <property type="match status" value="1"/>
</dbReference>
<dbReference type="InterPro" id="IPR045117">
    <property type="entry name" value="ATXN2-like"/>
</dbReference>
<evidence type="ECO:0000313" key="3">
    <source>
        <dbReference type="EMBL" id="KAK7349282.1"/>
    </source>
</evidence>
<feature type="region of interest" description="Disordered" evidence="1">
    <location>
        <begin position="350"/>
        <end position="411"/>
    </location>
</feature>
<feature type="compositionally biased region" description="Polar residues" evidence="1">
    <location>
        <begin position="431"/>
        <end position="448"/>
    </location>
</feature>
<dbReference type="InterPro" id="IPR047575">
    <property type="entry name" value="Sm"/>
</dbReference>
<dbReference type="InterPro" id="IPR009818">
    <property type="entry name" value="PAM2_motif"/>
</dbReference>
<feature type="compositionally biased region" description="Low complexity" evidence="1">
    <location>
        <begin position="552"/>
        <end position="571"/>
    </location>
</feature>
<feature type="domain" description="Sm" evidence="2">
    <location>
        <begin position="115"/>
        <end position="200"/>
    </location>
</feature>
<dbReference type="InterPro" id="IPR009604">
    <property type="entry name" value="LsmAD_domain"/>
</dbReference>
<dbReference type="Pfam" id="PF14438">
    <property type="entry name" value="SM-ATX"/>
    <property type="match status" value="1"/>
</dbReference>
<dbReference type="InterPro" id="IPR025852">
    <property type="entry name" value="SM_dom_ATX"/>
</dbReference>
<gene>
    <name evidence="3" type="ORF">VNO77_06528</name>
</gene>
<sequence length="690" mass="75233">MKFASYFSLFAFENRSSVILIVDHGTLRYASLSVAAIASSHRSLGQGLWVRMNLQQIGQPKSSNGYGRRKSDKEGAYKSDNKIPSGKSNASSRLASTGVVTGNKGGSYGSPSRDRLVYLTTCLIGQQVEVQVKNGSIYSGIFHATNTDRDFGIILKMARLTKDGSLQGQRSGVEFVSKAPSKTLIIPANDLVQVIAKDVAVSRDGLPSESHYDMHQEIMVDSAISQSRHVEVGRELQRWVPDEDDLQYPELENTFDDPWNRGWDQFETNEMLFGVKSTFDEELYTTKLAKGPQMRELEKQALRIAREIEGEETQDLHLAEERGLYHNFDIDEETRFSSVYRGKGVDDTGYDENDDELLDSHNSETFGDMSGSGIKRPGEISGGRGNDGVQTWSNFSSLDHSQSSQSSTGVALCHSGSIDHAKLLASEHPAQSCSFSDGESRIQENSVNDQHRANDNTAEENWIQAEDVQLSKSEDLLSSLNIKKDGSNERGLSPTVTSCTPSTHILSKTHEEAGSVGEFTGGSASVKANRETKSVNSRGRLGSCTSSGSDCVAAASGPGLSPSSSVGSLSSEKSTLNPNAKEFKLNPNAKSFIPSQTHARPRSPVSDGSFYFPPNVSTVPNMPAMPMGIGVGTTFAGPQPVIYNPQVAQMSSQPYFHPNGQQYGQLLGHPRQVLYMPSYLPETPYKGRDY</sequence>
<dbReference type="Pfam" id="PF07145">
    <property type="entry name" value="PAM2"/>
    <property type="match status" value="1"/>
</dbReference>
<dbReference type="SMART" id="SM01272">
    <property type="entry name" value="LsmAD"/>
    <property type="match status" value="1"/>
</dbReference>
<dbReference type="GO" id="GO:0003729">
    <property type="term" value="F:mRNA binding"/>
    <property type="evidence" value="ECO:0007669"/>
    <property type="project" value="TreeGrafter"/>
</dbReference>
<reference evidence="3 4" key="1">
    <citation type="submission" date="2024-01" db="EMBL/GenBank/DDBJ databases">
        <title>The genomes of 5 underutilized Papilionoideae crops provide insights into root nodulation and disease resistanc.</title>
        <authorList>
            <person name="Jiang F."/>
        </authorList>
    </citation>
    <scope>NUCLEOTIDE SEQUENCE [LARGE SCALE GENOMIC DNA]</scope>
    <source>
        <strain evidence="3">LVBAO_FW01</strain>
        <tissue evidence="3">Leaves</tissue>
    </source>
</reference>
<name>A0AAN9MC76_CANGL</name>
<dbReference type="PANTHER" id="PTHR12854:SF7">
    <property type="entry name" value="ATAXIN-2 HOMOLOG"/>
    <property type="match status" value="1"/>
</dbReference>
<feature type="compositionally biased region" description="Basic and acidic residues" evidence="1">
    <location>
        <begin position="69"/>
        <end position="81"/>
    </location>
</feature>
<dbReference type="Gene3D" id="2.30.30.100">
    <property type="match status" value="1"/>
</dbReference>
<feature type="region of interest" description="Disordered" evidence="1">
    <location>
        <begin position="515"/>
        <end position="582"/>
    </location>
</feature>
<dbReference type="PROSITE" id="PS52002">
    <property type="entry name" value="SM"/>
    <property type="match status" value="1"/>
</dbReference>
<dbReference type="GO" id="GO:0010494">
    <property type="term" value="C:cytoplasmic stress granule"/>
    <property type="evidence" value="ECO:0007669"/>
    <property type="project" value="TreeGrafter"/>
</dbReference>
<keyword evidence="4" id="KW-1185">Reference proteome</keyword>
<dbReference type="Pfam" id="PF06741">
    <property type="entry name" value="LsmAD"/>
    <property type="match status" value="1"/>
</dbReference>
<feature type="region of interest" description="Disordered" evidence="1">
    <location>
        <begin position="431"/>
        <end position="454"/>
    </location>
</feature>
<feature type="region of interest" description="Disordered" evidence="1">
    <location>
        <begin position="60"/>
        <end position="95"/>
    </location>
</feature>
<protein>
    <recommendedName>
        <fullName evidence="2">Sm domain-containing protein</fullName>
    </recommendedName>
</protein>
<organism evidence="3 4">
    <name type="scientific">Canavalia gladiata</name>
    <name type="common">Sword bean</name>
    <name type="synonym">Dolichos gladiatus</name>
    <dbReference type="NCBI Taxonomy" id="3824"/>
    <lineage>
        <taxon>Eukaryota</taxon>
        <taxon>Viridiplantae</taxon>
        <taxon>Streptophyta</taxon>
        <taxon>Embryophyta</taxon>
        <taxon>Tracheophyta</taxon>
        <taxon>Spermatophyta</taxon>
        <taxon>Magnoliopsida</taxon>
        <taxon>eudicotyledons</taxon>
        <taxon>Gunneridae</taxon>
        <taxon>Pentapetalae</taxon>
        <taxon>rosids</taxon>
        <taxon>fabids</taxon>
        <taxon>Fabales</taxon>
        <taxon>Fabaceae</taxon>
        <taxon>Papilionoideae</taxon>
        <taxon>50 kb inversion clade</taxon>
        <taxon>NPAAA clade</taxon>
        <taxon>indigoferoid/millettioid clade</taxon>
        <taxon>Phaseoleae</taxon>
        <taxon>Canavalia</taxon>
    </lineage>
</organism>
<accession>A0AAN9MC76</accession>
<proteinExistence type="predicted"/>
<evidence type="ECO:0000256" key="1">
    <source>
        <dbReference type="SAM" id="MobiDB-lite"/>
    </source>
</evidence>
<feature type="compositionally biased region" description="Low complexity" evidence="1">
    <location>
        <begin position="393"/>
        <end position="407"/>
    </location>
</feature>
<evidence type="ECO:0000313" key="4">
    <source>
        <dbReference type="Proteomes" id="UP001367508"/>
    </source>
</evidence>
<feature type="region of interest" description="Disordered" evidence="1">
    <location>
        <begin position="482"/>
        <end position="502"/>
    </location>
</feature>
<dbReference type="GO" id="GO:0034063">
    <property type="term" value="P:stress granule assembly"/>
    <property type="evidence" value="ECO:0007669"/>
    <property type="project" value="TreeGrafter"/>
</dbReference>
<dbReference type="EMBL" id="JAYMYQ010000002">
    <property type="protein sequence ID" value="KAK7349282.1"/>
    <property type="molecule type" value="Genomic_DNA"/>
</dbReference>
<comment type="caution">
    <text evidence="3">The sequence shown here is derived from an EMBL/GenBank/DDBJ whole genome shotgun (WGS) entry which is preliminary data.</text>
</comment>
<evidence type="ECO:0000259" key="2">
    <source>
        <dbReference type="PROSITE" id="PS52002"/>
    </source>
</evidence>
<feature type="compositionally biased region" description="Polar residues" evidence="1">
    <location>
        <begin position="86"/>
        <end position="95"/>
    </location>
</feature>